<dbReference type="EMBL" id="BLLK01000069">
    <property type="protein sequence ID" value="GFH60680.1"/>
    <property type="molecule type" value="Genomic_DNA"/>
</dbReference>
<keyword evidence="6" id="KW-1185">Reference proteome</keyword>
<keyword evidence="1" id="KW-0328">Glycosyltransferase</keyword>
<evidence type="ECO:0000256" key="1">
    <source>
        <dbReference type="ARBA" id="ARBA00022676"/>
    </source>
</evidence>
<name>A0AAD3HEH6_9STRA</name>
<accession>A0AAD3HEH6</accession>
<dbReference type="Proteomes" id="UP001054902">
    <property type="component" value="Unassembled WGS sequence"/>
</dbReference>
<proteinExistence type="predicted"/>
<dbReference type="SUPFAM" id="SSF53756">
    <property type="entry name" value="UDP-Glycosyltransferase/glycogen phosphorylase"/>
    <property type="match status" value="1"/>
</dbReference>
<gene>
    <name evidence="5" type="ORF">CTEN210_17156</name>
</gene>
<evidence type="ECO:0000256" key="2">
    <source>
        <dbReference type="SAM" id="Phobius"/>
    </source>
</evidence>
<comment type="caution">
    <text evidence="5">The sequence shown here is derived from an EMBL/GenBank/DDBJ whole genome shotgun (WGS) entry which is preliminary data.</text>
</comment>
<dbReference type="Gene3D" id="3.40.50.2000">
    <property type="entry name" value="Glycogen Phosphorylase B"/>
    <property type="match status" value="2"/>
</dbReference>
<dbReference type="PANTHER" id="PTHR45947">
    <property type="entry name" value="SULFOQUINOVOSYL TRANSFERASE SQD2"/>
    <property type="match status" value="1"/>
</dbReference>
<dbReference type="Pfam" id="PF00534">
    <property type="entry name" value="Glycos_transf_1"/>
    <property type="match status" value="1"/>
</dbReference>
<feature type="transmembrane region" description="Helical" evidence="2">
    <location>
        <begin position="532"/>
        <end position="551"/>
    </location>
</feature>
<keyword evidence="2" id="KW-0812">Transmembrane</keyword>
<evidence type="ECO:0000259" key="3">
    <source>
        <dbReference type="Pfam" id="PF00534"/>
    </source>
</evidence>
<evidence type="ECO:0000259" key="4">
    <source>
        <dbReference type="Pfam" id="PF13439"/>
    </source>
</evidence>
<dbReference type="GO" id="GO:0016757">
    <property type="term" value="F:glycosyltransferase activity"/>
    <property type="evidence" value="ECO:0007669"/>
    <property type="project" value="UniProtKB-KW"/>
</dbReference>
<keyword evidence="2" id="KW-0472">Membrane</keyword>
<protein>
    <recommendedName>
        <fullName evidence="7">Glycosyltransferase</fullName>
    </recommendedName>
</protein>
<dbReference type="InterPro" id="IPR001296">
    <property type="entry name" value="Glyco_trans_1"/>
</dbReference>
<feature type="domain" description="Glycosyl transferase family 1" evidence="3">
    <location>
        <begin position="242"/>
        <end position="399"/>
    </location>
</feature>
<dbReference type="AlphaFoldDB" id="A0AAD3HEH6"/>
<feature type="domain" description="Glycosyltransferase subfamily 4-like N-terminal" evidence="4">
    <location>
        <begin position="50"/>
        <end position="234"/>
    </location>
</feature>
<sequence length="585" mass="65816">MQRGLVESSNHSDQDGPSTEMIKIEEAASHESYDEKIRALIYTTCYNVLDGVTITIRKLEREILAAGGSVCIVTTTSGNSENTHLVEPHENRKVIFMDNSIPIPFQSDPNDPSVSYHIGISLSKKVQQEMDEFNPNIVHITAPDFTALHVHNYARKRQIPLMGTYHSNIADYVLFVPGLSFVKPIIVMFFRHIYNFLFRLYVPTPFIKQMLIDEQKMDQVTNLGVWGRGVDLERFKPENRSESFRQKLGVDPECPIVLYVGRLVPEKRPDIIATVVKRLTAQNVKFACVIVGAGPAEHLIENLPNTHHLGWLNGDQLTEAYASSDIFLFPSSVETFGNVTLEAAASGLPLVVEEKCSGHLVDHEQNGYACQAGNVEAFFQGTLELCNNAEKRTLFSKNSIAKSKTLEQSVVVRQMLDNYKEVQKEFYDEFGGNHYNRDAAFDQKGSFVIGMDPRPTGWFLLEFVLLSALRLANLLIGMASRCHCCNKESYEAVEIDEEAQISSPTQSINEDDEKDGPGLICKIFVAIGDSPLTAQLVMLFIGIFLFFCRIISRIRRCFAKRLCSKNFQSIEHRMNAAFATSKIKH</sequence>
<evidence type="ECO:0000313" key="5">
    <source>
        <dbReference type="EMBL" id="GFH60680.1"/>
    </source>
</evidence>
<dbReference type="InterPro" id="IPR028098">
    <property type="entry name" value="Glyco_trans_4-like_N"/>
</dbReference>
<evidence type="ECO:0000313" key="6">
    <source>
        <dbReference type="Proteomes" id="UP001054902"/>
    </source>
</evidence>
<dbReference type="InterPro" id="IPR050194">
    <property type="entry name" value="Glycosyltransferase_grp1"/>
</dbReference>
<dbReference type="Pfam" id="PF13439">
    <property type="entry name" value="Glyco_transf_4"/>
    <property type="match status" value="1"/>
</dbReference>
<organism evidence="5 6">
    <name type="scientific">Chaetoceros tenuissimus</name>
    <dbReference type="NCBI Taxonomy" id="426638"/>
    <lineage>
        <taxon>Eukaryota</taxon>
        <taxon>Sar</taxon>
        <taxon>Stramenopiles</taxon>
        <taxon>Ochrophyta</taxon>
        <taxon>Bacillariophyta</taxon>
        <taxon>Coscinodiscophyceae</taxon>
        <taxon>Chaetocerotophycidae</taxon>
        <taxon>Chaetocerotales</taxon>
        <taxon>Chaetocerotaceae</taxon>
        <taxon>Chaetoceros</taxon>
    </lineage>
</organism>
<evidence type="ECO:0008006" key="7">
    <source>
        <dbReference type="Google" id="ProtNLM"/>
    </source>
</evidence>
<keyword evidence="1" id="KW-0808">Transferase</keyword>
<dbReference type="PANTHER" id="PTHR45947:SF3">
    <property type="entry name" value="SULFOQUINOVOSYL TRANSFERASE SQD2"/>
    <property type="match status" value="1"/>
</dbReference>
<reference evidence="5 6" key="1">
    <citation type="journal article" date="2021" name="Sci. Rep.">
        <title>The genome of the diatom Chaetoceros tenuissimus carries an ancient integrated fragment of an extant virus.</title>
        <authorList>
            <person name="Hongo Y."/>
            <person name="Kimura K."/>
            <person name="Takaki Y."/>
            <person name="Yoshida Y."/>
            <person name="Baba S."/>
            <person name="Kobayashi G."/>
            <person name="Nagasaki K."/>
            <person name="Hano T."/>
            <person name="Tomaru Y."/>
        </authorList>
    </citation>
    <scope>NUCLEOTIDE SEQUENCE [LARGE SCALE GENOMIC DNA]</scope>
    <source>
        <strain evidence="5 6">NIES-3715</strain>
    </source>
</reference>
<keyword evidence="2" id="KW-1133">Transmembrane helix</keyword>